<feature type="transmembrane region" description="Helical" evidence="10">
    <location>
        <begin position="79"/>
        <end position="101"/>
    </location>
</feature>
<accession>A0A1H1MAF1</accession>
<dbReference type="HAMAP" id="MF_00454">
    <property type="entry name" value="FluC"/>
    <property type="match status" value="1"/>
</dbReference>
<feature type="transmembrane region" description="Helical" evidence="10">
    <location>
        <begin position="43"/>
        <end position="67"/>
    </location>
</feature>
<feature type="binding site" evidence="10">
    <location>
        <position position="92"/>
    </location>
    <ligand>
        <name>Na(+)</name>
        <dbReference type="ChEBI" id="CHEBI:29101"/>
        <note>structural</note>
    </ligand>
</feature>
<dbReference type="AlphaFoldDB" id="A0A1H1MAF1"/>
<evidence type="ECO:0000256" key="3">
    <source>
        <dbReference type="ARBA" id="ARBA00022692"/>
    </source>
</evidence>
<dbReference type="eggNOG" id="COG0239">
    <property type="taxonomic scope" value="Bacteria"/>
</dbReference>
<keyword evidence="3 10" id="KW-0812">Transmembrane</keyword>
<keyword evidence="10" id="KW-0406">Ion transport</keyword>
<keyword evidence="5 10" id="KW-0472">Membrane</keyword>
<keyword evidence="10" id="KW-0813">Transport</keyword>
<keyword evidence="10" id="KW-0915">Sodium</keyword>
<gene>
    <name evidence="10" type="primary">fluC</name>
    <name evidence="10" type="synonym">crcB</name>
    <name evidence="11" type="ORF">SAMN04489860_0165</name>
</gene>
<dbReference type="Pfam" id="PF02537">
    <property type="entry name" value="CRCB"/>
    <property type="match status" value="1"/>
</dbReference>
<keyword evidence="12" id="KW-1185">Reference proteome</keyword>
<dbReference type="STRING" id="545619.SAMN04489860_0165"/>
<comment type="similarity">
    <text evidence="7 10">Belongs to the fluoride channel Fluc/FEX (TC 1.A.43) family.</text>
</comment>
<dbReference type="GO" id="GO:0062054">
    <property type="term" value="F:fluoride channel activity"/>
    <property type="evidence" value="ECO:0007669"/>
    <property type="project" value="UniProtKB-UniRule"/>
</dbReference>
<evidence type="ECO:0000313" key="11">
    <source>
        <dbReference type="EMBL" id="SDR82969.1"/>
    </source>
</evidence>
<evidence type="ECO:0000256" key="2">
    <source>
        <dbReference type="ARBA" id="ARBA00022475"/>
    </source>
</evidence>
<dbReference type="GO" id="GO:0005886">
    <property type="term" value="C:plasma membrane"/>
    <property type="evidence" value="ECO:0007669"/>
    <property type="project" value="UniProtKB-SubCell"/>
</dbReference>
<evidence type="ECO:0000313" key="12">
    <source>
        <dbReference type="Proteomes" id="UP000185663"/>
    </source>
</evidence>
<proteinExistence type="inferred from homology"/>
<evidence type="ECO:0000256" key="10">
    <source>
        <dbReference type="HAMAP-Rule" id="MF_00454"/>
    </source>
</evidence>
<keyword evidence="4 10" id="KW-1133">Transmembrane helix</keyword>
<comment type="catalytic activity">
    <reaction evidence="8">
        <text>fluoride(in) = fluoride(out)</text>
        <dbReference type="Rhea" id="RHEA:76159"/>
        <dbReference type="ChEBI" id="CHEBI:17051"/>
    </reaction>
    <physiologicalReaction direction="left-to-right" evidence="8">
        <dbReference type="Rhea" id="RHEA:76160"/>
    </physiologicalReaction>
</comment>
<evidence type="ECO:0000256" key="9">
    <source>
        <dbReference type="ARBA" id="ARBA00049940"/>
    </source>
</evidence>
<organism evidence="11 12">
    <name type="scientific">Paraoerskovia marina</name>
    <dbReference type="NCBI Taxonomy" id="545619"/>
    <lineage>
        <taxon>Bacteria</taxon>
        <taxon>Bacillati</taxon>
        <taxon>Actinomycetota</taxon>
        <taxon>Actinomycetes</taxon>
        <taxon>Micrococcales</taxon>
        <taxon>Cellulomonadaceae</taxon>
        <taxon>Paraoerskovia</taxon>
    </lineage>
</organism>
<comment type="activity regulation">
    <text evidence="10">Na(+) is not transported, but it plays an essential structural role and its presence is essential for fluoride channel function.</text>
</comment>
<evidence type="ECO:0000256" key="5">
    <source>
        <dbReference type="ARBA" id="ARBA00023136"/>
    </source>
</evidence>
<dbReference type="Proteomes" id="UP000185663">
    <property type="component" value="Chromosome I"/>
</dbReference>
<evidence type="ECO:0000256" key="8">
    <source>
        <dbReference type="ARBA" id="ARBA00035585"/>
    </source>
</evidence>
<evidence type="ECO:0000256" key="4">
    <source>
        <dbReference type="ARBA" id="ARBA00022989"/>
    </source>
</evidence>
<evidence type="ECO:0000256" key="7">
    <source>
        <dbReference type="ARBA" id="ARBA00035120"/>
    </source>
</evidence>
<comment type="subcellular location">
    <subcellularLocation>
        <location evidence="1 10">Cell membrane</location>
        <topology evidence="1 10">Multi-pass membrane protein</topology>
    </subcellularLocation>
</comment>
<feature type="transmembrane region" description="Helical" evidence="10">
    <location>
        <begin position="113"/>
        <end position="136"/>
    </location>
</feature>
<name>A0A1H1MAF1_9CELL</name>
<dbReference type="InterPro" id="IPR003691">
    <property type="entry name" value="FluC"/>
</dbReference>
<protein>
    <recommendedName>
        <fullName evidence="10">Fluoride-specific ion channel FluC</fullName>
    </recommendedName>
</protein>
<feature type="binding site" evidence="10">
    <location>
        <position position="89"/>
    </location>
    <ligand>
        <name>Na(+)</name>
        <dbReference type="ChEBI" id="CHEBI:29101"/>
        <note>structural</note>
    </ligand>
</feature>
<keyword evidence="2 10" id="KW-1003">Cell membrane</keyword>
<dbReference type="RefSeq" id="WP_083371217.1">
    <property type="nucleotide sequence ID" value="NZ_LT629776.1"/>
</dbReference>
<dbReference type="GO" id="GO:0140114">
    <property type="term" value="P:cellular detoxification of fluoride"/>
    <property type="evidence" value="ECO:0007669"/>
    <property type="project" value="UniProtKB-UniRule"/>
</dbReference>
<dbReference type="PANTHER" id="PTHR28259">
    <property type="entry name" value="FLUORIDE EXPORT PROTEIN 1-RELATED"/>
    <property type="match status" value="1"/>
</dbReference>
<comment type="function">
    <text evidence="9 10">Fluoride-specific ion channel. Important for reducing fluoride concentration in the cell, thus reducing its toxicity.</text>
</comment>
<reference evidence="11 12" key="1">
    <citation type="submission" date="2016-10" db="EMBL/GenBank/DDBJ databases">
        <authorList>
            <person name="de Groot N.N."/>
        </authorList>
    </citation>
    <scope>NUCLEOTIDE SEQUENCE [LARGE SCALE GENOMIC DNA]</scope>
    <source>
        <strain evidence="11 12">DSM 22126</strain>
    </source>
</reference>
<keyword evidence="10" id="KW-0479">Metal-binding</keyword>
<keyword evidence="6 10" id="KW-0407">Ion channel</keyword>
<sequence length="142" mass="14262">MSTASSPRPPYATGSLIALVALGGAVGTAGRYGLALALPVVGGWPIATLTANLLGAFLLGLLTEALVRRGPETTGLRRLRLGLGTGVLGGFTTFSSLAFEIERLVSGGTAGVATAYAAVTLLGGFLACFAGIWWAARRQAAA</sequence>
<evidence type="ECO:0000256" key="1">
    <source>
        <dbReference type="ARBA" id="ARBA00004651"/>
    </source>
</evidence>
<dbReference type="EMBL" id="LT629776">
    <property type="protein sequence ID" value="SDR82969.1"/>
    <property type="molecule type" value="Genomic_DNA"/>
</dbReference>
<dbReference type="GO" id="GO:0046872">
    <property type="term" value="F:metal ion binding"/>
    <property type="evidence" value="ECO:0007669"/>
    <property type="project" value="UniProtKB-KW"/>
</dbReference>
<evidence type="ECO:0000256" key="6">
    <source>
        <dbReference type="ARBA" id="ARBA00023303"/>
    </source>
</evidence>
<dbReference type="PANTHER" id="PTHR28259:SF1">
    <property type="entry name" value="FLUORIDE EXPORT PROTEIN 1-RELATED"/>
    <property type="match status" value="1"/>
</dbReference>